<protein>
    <submittedName>
        <fullName evidence="1">Rhodanese-related sulfurtransferase</fullName>
    </submittedName>
</protein>
<dbReference type="Proteomes" id="UP000029453">
    <property type="component" value="Unassembled WGS sequence"/>
</dbReference>
<dbReference type="AlphaFoldDB" id="M9LH78"/>
<dbReference type="Pfam" id="PF15580">
    <property type="entry name" value="Imm53"/>
    <property type="match status" value="1"/>
</dbReference>
<comment type="caution">
    <text evidence="1">The sequence shown here is derived from an EMBL/GenBank/DDBJ whole genome shotgun (WGS) entry which is preliminary data.</text>
</comment>
<dbReference type="EMBL" id="BALG01000072">
    <property type="protein sequence ID" value="GAC42095.1"/>
    <property type="molecule type" value="Genomic_DNA"/>
</dbReference>
<dbReference type="OrthoDB" id="3533713at2"/>
<keyword evidence="2" id="KW-1185">Reference proteome</keyword>
<gene>
    <name evidence="1" type="ORF">PPOP_1452</name>
</gene>
<proteinExistence type="predicted"/>
<organism evidence="1 2">
    <name type="scientific">Paenibacillus popilliae ATCC 14706</name>
    <dbReference type="NCBI Taxonomy" id="1212764"/>
    <lineage>
        <taxon>Bacteria</taxon>
        <taxon>Bacillati</taxon>
        <taxon>Bacillota</taxon>
        <taxon>Bacilli</taxon>
        <taxon>Bacillales</taxon>
        <taxon>Paenibacillaceae</taxon>
        <taxon>Paenibacillus</taxon>
    </lineage>
</organism>
<keyword evidence="1" id="KW-0808">Transferase</keyword>
<dbReference type="RefSeq" id="WP_006285495.1">
    <property type="nucleotide sequence ID" value="NZ_BALG01000072.1"/>
</dbReference>
<evidence type="ECO:0000313" key="2">
    <source>
        <dbReference type="Proteomes" id="UP000029453"/>
    </source>
</evidence>
<dbReference type="InterPro" id="IPR028228">
    <property type="entry name" value="Imm53"/>
</dbReference>
<name>M9LH78_PAEPP</name>
<dbReference type="GO" id="GO:0016740">
    <property type="term" value="F:transferase activity"/>
    <property type="evidence" value="ECO:0007669"/>
    <property type="project" value="UniProtKB-KW"/>
</dbReference>
<sequence length="95" mass="11205">MEILKWLQEWYFSQCNGDWEHQHGISIETLDNPGWYVTINLNETELENKQVDTIEINRTKEDWIYCKIKDGCFTGAGGSGNLEEILKIFYQWATN</sequence>
<reference evidence="1 2" key="1">
    <citation type="submission" date="2012-10" db="EMBL/GenBank/DDBJ databases">
        <title>Draft Genome Sequence of Paenibacillus popilliae ATCC 14706T.</title>
        <authorList>
            <person name="Iiyama K."/>
            <person name="Mori K."/>
            <person name="Mon H."/>
            <person name="Chieda Y."/>
            <person name="Lee J.M."/>
            <person name="Kusakabe T."/>
            <person name="Tashiro K."/>
            <person name="Asano S."/>
            <person name="Yasunaga-Aoki C."/>
            <person name="Shimizu S."/>
        </authorList>
    </citation>
    <scope>NUCLEOTIDE SEQUENCE [LARGE SCALE GENOMIC DNA]</scope>
    <source>
        <strain evidence="1 2">ATCC 14706</strain>
    </source>
</reference>
<evidence type="ECO:0000313" key="1">
    <source>
        <dbReference type="EMBL" id="GAC42095.1"/>
    </source>
</evidence>
<accession>M9LH78</accession>